<reference evidence="1 2" key="1">
    <citation type="submission" date="2022-11" db="EMBL/GenBank/DDBJ databases">
        <title>Host association and intracellularity evolved multiple times independently in the Rickettsiales.</title>
        <authorList>
            <person name="Castelli M."/>
            <person name="Nardi T."/>
            <person name="Gammuto L."/>
            <person name="Bellinzona G."/>
            <person name="Sabaneyeva E."/>
            <person name="Potekhin A."/>
            <person name="Serra V."/>
            <person name="Petroni G."/>
            <person name="Sassera D."/>
        </authorList>
    </citation>
    <scope>NUCLEOTIDE SEQUENCE [LARGE SCALE GENOMIC DNA]</scope>
    <source>
        <strain evidence="1 2">NDG2</strain>
    </source>
</reference>
<organism evidence="1 2">
    <name type="scientific">Candidatus Bandiella euplotis</name>
    <dbReference type="NCBI Taxonomy" id="1664265"/>
    <lineage>
        <taxon>Bacteria</taxon>
        <taxon>Pseudomonadati</taxon>
        <taxon>Pseudomonadota</taxon>
        <taxon>Alphaproteobacteria</taxon>
        <taxon>Rickettsiales</taxon>
        <taxon>Candidatus Midichloriaceae</taxon>
        <taxon>Candidatus Bandiella</taxon>
    </lineage>
</organism>
<protein>
    <submittedName>
        <fullName evidence="1">Uncharacterized protein</fullName>
    </submittedName>
</protein>
<dbReference type="EMBL" id="CP110820">
    <property type="protein sequence ID" value="WPX97235.1"/>
    <property type="molecule type" value="Genomic_DNA"/>
</dbReference>
<proteinExistence type="predicted"/>
<gene>
    <name evidence="1" type="ORF">Bandiella_01382</name>
</gene>
<keyword evidence="2" id="KW-1185">Reference proteome</keyword>
<evidence type="ECO:0000313" key="2">
    <source>
        <dbReference type="Proteomes" id="UP001327219"/>
    </source>
</evidence>
<sequence length="39" mass="4551">MNLLELLNEYREDEKKRVLSHLLKGIRIFVCAGQALSHL</sequence>
<accession>A0ABZ0UT36</accession>
<name>A0ABZ0UT36_9RICK</name>
<dbReference type="Proteomes" id="UP001327219">
    <property type="component" value="Chromosome"/>
</dbReference>
<evidence type="ECO:0000313" key="1">
    <source>
        <dbReference type="EMBL" id="WPX97235.1"/>
    </source>
</evidence>